<evidence type="ECO:0000313" key="10">
    <source>
        <dbReference type="Proteomes" id="UP000634476"/>
    </source>
</evidence>
<dbReference type="SUPFAM" id="SSF52540">
    <property type="entry name" value="P-loop containing nucleoside triphosphate hydrolases"/>
    <property type="match status" value="1"/>
</dbReference>
<sequence length="512" mass="55226">MERITVLLADDNLVVREGVRALLSRDPALDVVGVAAGYDELVSRAVELHPQVLVTDIRMPSTFQDEGIAAARGEPPEAVNTAIERLFPGLARDAGVGRQSALRRLRMLHTAILRREEHGEKLSRLLPSGVAERLRSGLGEHTERPVVTVLMSDVRGYSAVAERTDPAVLAGQLNAHRRAMNAAILGCGGTVMQYVGDAVMAVFGAPAPLEDHGPRAVRAAAGMHLRQRELNREWAARGGRPGTPRRGNRSAPVSSRAAPPPSPPTTFRRPPMTTEPTRPDLMTAEPAEPGPTVRVRGVRRTFTAELAPVRALRGLDLEVAAGEFIAVTGPSGCGKSTLLNVIAGLDRVDEGEVEVAGERVDGRDEDWLARFRRHHIGFVFQFFNLLDGVSALDNLVMPGVLGGMRRRAAESRARDLLDLLGLGDRVNQVPAVLSGGQRQRLAIARALVNRPTLLLADEPTGALDSEGGLEVLELFRRLHDDGQTIVMVTHSAEVASGASRILRMRDGRIDTP</sequence>
<keyword evidence="1" id="KW-0813">Transport</keyword>
<dbReference type="Proteomes" id="UP000634476">
    <property type="component" value="Unassembled WGS sequence"/>
</dbReference>
<dbReference type="PROSITE" id="PS00211">
    <property type="entry name" value="ABC_TRANSPORTER_1"/>
    <property type="match status" value="1"/>
</dbReference>
<dbReference type="InterPro" id="IPR015854">
    <property type="entry name" value="ABC_transpr_LolD-like"/>
</dbReference>
<dbReference type="SUPFAM" id="SSF52172">
    <property type="entry name" value="CheY-like"/>
    <property type="match status" value="1"/>
</dbReference>
<dbReference type="CDD" id="cd03255">
    <property type="entry name" value="ABC_MJ0796_LolCDE_FtsE"/>
    <property type="match status" value="1"/>
</dbReference>
<feature type="region of interest" description="Disordered" evidence="5">
    <location>
        <begin position="232"/>
        <end position="292"/>
    </location>
</feature>
<evidence type="ECO:0000256" key="3">
    <source>
        <dbReference type="ARBA" id="ARBA00022840"/>
    </source>
</evidence>
<dbReference type="GO" id="GO:0098796">
    <property type="term" value="C:membrane protein complex"/>
    <property type="evidence" value="ECO:0007669"/>
    <property type="project" value="UniProtKB-ARBA"/>
</dbReference>
<dbReference type="CDD" id="cd07302">
    <property type="entry name" value="CHD"/>
    <property type="match status" value="1"/>
</dbReference>
<dbReference type="PROSITE" id="PS50125">
    <property type="entry name" value="GUANYLATE_CYCLASE_2"/>
    <property type="match status" value="1"/>
</dbReference>
<evidence type="ECO:0000259" key="6">
    <source>
        <dbReference type="PROSITE" id="PS50110"/>
    </source>
</evidence>
<dbReference type="AlphaFoldDB" id="A0A8J3STQ7"/>
<proteinExistence type="predicted"/>
<feature type="compositionally biased region" description="Low complexity" evidence="5">
    <location>
        <begin position="265"/>
        <end position="276"/>
    </location>
</feature>
<dbReference type="EMBL" id="BOOK01000016">
    <property type="protein sequence ID" value="GII00362.1"/>
    <property type="molecule type" value="Genomic_DNA"/>
</dbReference>
<feature type="domain" description="ABC transporter" evidence="8">
    <location>
        <begin position="293"/>
        <end position="512"/>
    </location>
</feature>
<dbReference type="PANTHER" id="PTHR24220">
    <property type="entry name" value="IMPORT ATP-BINDING PROTEIN"/>
    <property type="match status" value="1"/>
</dbReference>
<feature type="domain" description="Response regulatory" evidence="6">
    <location>
        <begin position="5"/>
        <end position="177"/>
    </location>
</feature>
<evidence type="ECO:0000256" key="1">
    <source>
        <dbReference type="ARBA" id="ARBA00022448"/>
    </source>
</evidence>
<dbReference type="InterPro" id="IPR027417">
    <property type="entry name" value="P-loop_NTPase"/>
</dbReference>
<dbReference type="GO" id="GO:0000160">
    <property type="term" value="P:phosphorelay signal transduction system"/>
    <property type="evidence" value="ECO:0007669"/>
    <property type="project" value="InterPro"/>
</dbReference>
<evidence type="ECO:0000256" key="4">
    <source>
        <dbReference type="PROSITE-ProRule" id="PRU00169"/>
    </source>
</evidence>
<evidence type="ECO:0000256" key="5">
    <source>
        <dbReference type="SAM" id="MobiDB-lite"/>
    </source>
</evidence>
<dbReference type="InterPro" id="IPR001054">
    <property type="entry name" value="A/G_cyclase"/>
</dbReference>
<dbReference type="InterPro" id="IPR003439">
    <property type="entry name" value="ABC_transporter-like_ATP-bd"/>
</dbReference>
<dbReference type="PROSITE" id="PS50893">
    <property type="entry name" value="ABC_TRANSPORTER_2"/>
    <property type="match status" value="1"/>
</dbReference>
<dbReference type="SMART" id="SM00382">
    <property type="entry name" value="AAA"/>
    <property type="match status" value="1"/>
</dbReference>
<name>A0A8J3STQ7_9ACTN</name>
<keyword evidence="2" id="KW-0547">Nucleotide-binding</keyword>
<dbReference type="CDD" id="cd17535">
    <property type="entry name" value="REC_NarL-like"/>
    <property type="match status" value="1"/>
</dbReference>
<dbReference type="GO" id="GO:0022857">
    <property type="term" value="F:transmembrane transporter activity"/>
    <property type="evidence" value="ECO:0007669"/>
    <property type="project" value="TreeGrafter"/>
</dbReference>
<feature type="modified residue" description="4-aspartylphosphate" evidence="4">
    <location>
        <position position="56"/>
    </location>
</feature>
<dbReference type="GO" id="GO:0004016">
    <property type="term" value="F:adenylate cyclase activity"/>
    <property type="evidence" value="ECO:0007669"/>
    <property type="project" value="UniProtKB-ARBA"/>
</dbReference>
<protein>
    <submittedName>
        <fullName evidence="9">Uncharacterized protein</fullName>
    </submittedName>
</protein>
<dbReference type="GO" id="GO:0009190">
    <property type="term" value="P:cyclic nucleotide biosynthetic process"/>
    <property type="evidence" value="ECO:0007669"/>
    <property type="project" value="InterPro"/>
</dbReference>
<gene>
    <name evidence="9" type="ORF">Pta02_23700</name>
</gene>
<dbReference type="Gene3D" id="3.40.50.2300">
    <property type="match status" value="1"/>
</dbReference>
<feature type="domain" description="Guanylate cyclase" evidence="7">
    <location>
        <begin position="148"/>
        <end position="211"/>
    </location>
</feature>
<feature type="compositionally biased region" description="Low complexity" evidence="5">
    <location>
        <begin position="242"/>
        <end position="257"/>
    </location>
</feature>
<dbReference type="FunFam" id="3.40.50.300:FF:000032">
    <property type="entry name" value="Export ABC transporter ATP-binding protein"/>
    <property type="match status" value="1"/>
</dbReference>
<keyword evidence="3" id="KW-0067">ATP-binding</keyword>
<keyword evidence="10" id="KW-1185">Reference proteome</keyword>
<dbReference type="Gene3D" id="3.40.50.300">
    <property type="entry name" value="P-loop containing nucleotide triphosphate hydrolases"/>
    <property type="match status" value="1"/>
</dbReference>
<dbReference type="InterPro" id="IPR011006">
    <property type="entry name" value="CheY-like_superfamily"/>
</dbReference>
<dbReference type="InterPro" id="IPR003593">
    <property type="entry name" value="AAA+_ATPase"/>
</dbReference>
<reference evidence="9" key="1">
    <citation type="submission" date="2021-01" db="EMBL/GenBank/DDBJ databases">
        <title>Whole genome shotgun sequence of Planobispora takensis NBRC 109077.</title>
        <authorList>
            <person name="Komaki H."/>
            <person name="Tamura T."/>
        </authorList>
    </citation>
    <scope>NUCLEOTIDE SEQUENCE</scope>
    <source>
        <strain evidence="9">NBRC 109077</strain>
    </source>
</reference>
<evidence type="ECO:0000256" key="2">
    <source>
        <dbReference type="ARBA" id="ARBA00022741"/>
    </source>
</evidence>
<dbReference type="GO" id="GO:0005524">
    <property type="term" value="F:ATP binding"/>
    <property type="evidence" value="ECO:0007669"/>
    <property type="project" value="UniProtKB-KW"/>
</dbReference>
<dbReference type="Pfam" id="PF00005">
    <property type="entry name" value="ABC_tran"/>
    <property type="match status" value="1"/>
</dbReference>
<dbReference type="InterPro" id="IPR017911">
    <property type="entry name" value="MacB-like_ATP-bd"/>
</dbReference>
<keyword evidence="4" id="KW-0597">Phosphoprotein</keyword>
<evidence type="ECO:0000313" key="9">
    <source>
        <dbReference type="EMBL" id="GII00362.1"/>
    </source>
</evidence>
<evidence type="ECO:0000259" key="8">
    <source>
        <dbReference type="PROSITE" id="PS50893"/>
    </source>
</evidence>
<evidence type="ECO:0000259" key="7">
    <source>
        <dbReference type="PROSITE" id="PS50125"/>
    </source>
</evidence>
<dbReference type="RefSeq" id="WP_203874793.1">
    <property type="nucleotide sequence ID" value="NZ_BOOK01000016.1"/>
</dbReference>
<accession>A0A8J3STQ7</accession>
<dbReference type="InterPro" id="IPR029787">
    <property type="entry name" value="Nucleotide_cyclase"/>
</dbReference>
<organism evidence="9 10">
    <name type="scientific">Planobispora takensis</name>
    <dbReference type="NCBI Taxonomy" id="1367882"/>
    <lineage>
        <taxon>Bacteria</taxon>
        <taxon>Bacillati</taxon>
        <taxon>Actinomycetota</taxon>
        <taxon>Actinomycetes</taxon>
        <taxon>Streptosporangiales</taxon>
        <taxon>Streptosporangiaceae</taxon>
        <taxon>Planobispora</taxon>
    </lineage>
</organism>
<dbReference type="PROSITE" id="PS50110">
    <property type="entry name" value="RESPONSE_REGULATORY"/>
    <property type="match status" value="1"/>
</dbReference>
<comment type="caution">
    <text evidence="9">The sequence shown here is derived from an EMBL/GenBank/DDBJ whole genome shotgun (WGS) entry which is preliminary data.</text>
</comment>
<dbReference type="InterPro" id="IPR001789">
    <property type="entry name" value="Sig_transdc_resp-reg_receiver"/>
</dbReference>
<dbReference type="GO" id="GO:0016887">
    <property type="term" value="F:ATP hydrolysis activity"/>
    <property type="evidence" value="ECO:0007669"/>
    <property type="project" value="InterPro"/>
</dbReference>
<dbReference type="InterPro" id="IPR017871">
    <property type="entry name" value="ABC_transporter-like_CS"/>
</dbReference>
<dbReference type="Gene3D" id="3.30.70.1230">
    <property type="entry name" value="Nucleotide cyclase"/>
    <property type="match status" value="1"/>
</dbReference>
<dbReference type="InterPro" id="IPR058245">
    <property type="entry name" value="NreC/VraR/RcsB-like_REC"/>
</dbReference>
<dbReference type="GO" id="GO:0005886">
    <property type="term" value="C:plasma membrane"/>
    <property type="evidence" value="ECO:0007669"/>
    <property type="project" value="TreeGrafter"/>
</dbReference>
<dbReference type="SUPFAM" id="SSF55073">
    <property type="entry name" value="Nucleotide cyclase"/>
    <property type="match status" value="1"/>
</dbReference>